<evidence type="ECO:0000313" key="2">
    <source>
        <dbReference type="EMBL" id="CAE7542115.1"/>
    </source>
</evidence>
<sequence>MHLPNGAPTSARPVTGLVSQTGRQLMRKGSFSGLGSPIGIPPVSLKPSLSTPGPGLQKSASDSLILPPLKAGTGRPSTVARRENRRRQMLAEQMMERTERSENVAETGLVADRLDSFEVL</sequence>
<evidence type="ECO:0000256" key="1">
    <source>
        <dbReference type="SAM" id="MobiDB-lite"/>
    </source>
</evidence>
<dbReference type="EMBL" id="CAJNJA010025386">
    <property type="protein sequence ID" value="CAE7542115.1"/>
    <property type="molecule type" value="Genomic_DNA"/>
</dbReference>
<feature type="region of interest" description="Disordered" evidence="1">
    <location>
        <begin position="1"/>
        <end position="83"/>
    </location>
</feature>
<keyword evidence="3" id="KW-1185">Reference proteome</keyword>
<comment type="caution">
    <text evidence="2">The sequence shown here is derived from an EMBL/GenBank/DDBJ whole genome shotgun (WGS) entry which is preliminary data.</text>
</comment>
<evidence type="ECO:0000313" key="3">
    <source>
        <dbReference type="Proteomes" id="UP000601435"/>
    </source>
</evidence>
<feature type="non-terminal residue" evidence="2">
    <location>
        <position position="1"/>
    </location>
</feature>
<name>A0A812TX32_9DINO</name>
<gene>
    <name evidence="2" type="ORF">SNEC2469_LOCUS15608</name>
</gene>
<dbReference type="Proteomes" id="UP000601435">
    <property type="component" value="Unassembled WGS sequence"/>
</dbReference>
<organism evidence="2 3">
    <name type="scientific">Symbiodinium necroappetens</name>
    <dbReference type="NCBI Taxonomy" id="1628268"/>
    <lineage>
        <taxon>Eukaryota</taxon>
        <taxon>Sar</taxon>
        <taxon>Alveolata</taxon>
        <taxon>Dinophyceae</taxon>
        <taxon>Suessiales</taxon>
        <taxon>Symbiodiniaceae</taxon>
        <taxon>Symbiodinium</taxon>
    </lineage>
</organism>
<accession>A0A812TX32</accession>
<proteinExistence type="predicted"/>
<dbReference type="AlphaFoldDB" id="A0A812TX32"/>
<reference evidence="2" key="1">
    <citation type="submission" date="2021-02" db="EMBL/GenBank/DDBJ databases">
        <authorList>
            <person name="Dougan E. K."/>
            <person name="Rhodes N."/>
            <person name="Thang M."/>
            <person name="Chan C."/>
        </authorList>
    </citation>
    <scope>NUCLEOTIDE SEQUENCE</scope>
</reference>
<dbReference type="OrthoDB" id="441596at2759"/>
<protein>
    <submittedName>
        <fullName evidence="2">Uncharacterized protein</fullName>
    </submittedName>
</protein>